<dbReference type="Pfam" id="PF01682">
    <property type="entry name" value="DB"/>
    <property type="match status" value="1"/>
</dbReference>
<dbReference type="AlphaFoldDB" id="A0AAD4NAB4"/>
<keyword evidence="3" id="KW-1185">Reference proteome</keyword>
<organism evidence="2 3">
    <name type="scientific">Ditylenchus destructor</name>
    <dbReference type="NCBI Taxonomy" id="166010"/>
    <lineage>
        <taxon>Eukaryota</taxon>
        <taxon>Metazoa</taxon>
        <taxon>Ecdysozoa</taxon>
        <taxon>Nematoda</taxon>
        <taxon>Chromadorea</taxon>
        <taxon>Rhabditida</taxon>
        <taxon>Tylenchina</taxon>
        <taxon>Tylenchomorpha</taxon>
        <taxon>Sphaerularioidea</taxon>
        <taxon>Anguinidae</taxon>
        <taxon>Anguininae</taxon>
        <taxon>Ditylenchus</taxon>
    </lineage>
</organism>
<dbReference type="PANTHER" id="PTHR46705:SF2">
    <property type="entry name" value="DOMAIN OF UNKNOWN FUNCTION DB DOMAIN-CONTAINING PROTEIN"/>
    <property type="match status" value="1"/>
</dbReference>
<evidence type="ECO:0000313" key="3">
    <source>
        <dbReference type="Proteomes" id="UP001201812"/>
    </source>
</evidence>
<dbReference type="InterPro" id="IPR002602">
    <property type="entry name" value="DB"/>
</dbReference>
<name>A0AAD4NAB4_9BILA</name>
<feature type="domain" description="Domain of unknown function DB" evidence="1">
    <location>
        <begin position="104"/>
        <end position="206"/>
    </location>
</feature>
<reference evidence="2" key="1">
    <citation type="submission" date="2022-01" db="EMBL/GenBank/DDBJ databases">
        <title>Genome Sequence Resource for Two Populations of Ditylenchus destructor, the Migratory Endoparasitic Phytonematode.</title>
        <authorList>
            <person name="Zhang H."/>
            <person name="Lin R."/>
            <person name="Xie B."/>
        </authorList>
    </citation>
    <scope>NUCLEOTIDE SEQUENCE</scope>
    <source>
        <strain evidence="2">BazhouSP</strain>
    </source>
</reference>
<sequence>MKFLLILISFALAIRKSNECLALGGCWPYCYNYQYSYQNPYQCGYNRYCNNKARASKTIQNLEFSKEESENSQSPEFDIRKRLHILQKEGSKWPESPDELFVQCCQTWNLPDICLTKCNFPNYTTESLRSMFFRMDACPIEAASIIHYCASQNRDHRHCCSNQGIAGTSAGDKCLIFCDQMPTNETHLDIAYLPCLEKFSDMKRCFLEDALREVDYLDLAAVEMEQRQTKNVMTSTNYPELGGVKAVDSFIITRPPIVFINNPLRKMPVIKDEYSDN</sequence>
<evidence type="ECO:0000259" key="1">
    <source>
        <dbReference type="Pfam" id="PF01682"/>
    </source>
</evidence>
<dbReference type="Proteomes" id="UP001201812">
    <property type="component" value="Unassembled WGS sequence"/>
</dbReference>
<proteinExistence type="predicted"/>
<evidence type="ECO:0000313" key="2">
    <source>
        <dbReference type="EMBL" id="KAI1719075.1"/>
    </source>
</evidence>
<gene>
    <name evidence="2" type="ORF">DdX_06199</name>
</gene>
<accession>A0AAD4NAB4</accession>
<comment type="caution">
    <text evidence="2">The sequence shown here is derived from an EMBL/GenBank/DDBJ whole genome shotgun (WGS) entry which is preliminary data.</text>
</comment>
<protein>
    <submittedName>
        <fullName evidence="2">DB module domain-containing protein</fullName>
    </submittedName>
</protein>
<dbReference type="PANTHER" id="PTHR46705">
    <property type="entry name" value="PROTEIN CBG09805"/>
    <property type="match status" value="1"/>
</dbReference>
<dbReference type="EMBL" id="JAKKPZ010000007">
    <property type="protein sequence ID" value="KAI1719075.1"/>
    <property type="molecule type" value="Genomic_DNA"/>
</dbReference>